<sequence>MYSCLLLACSVGDSTPVELTPCGPHGQFDEDASLHSGVDGENDLSNYPDWKSPSLQSEEDGCNSIQDGTRTSLCISRNSSAGSISVNGKTTTNNSNRNRPLKNLGIGGFRAKPNRWLQTKKIQLAAASDQFVGPTSDNKRRRQNKKKSELEDHYPNYLMKAFYGACLLSAKRKPLRKKKRIRPIGSSQEPTIGSESVSGTKQNKGGFTLSVRSSKLTKVSSQ</sequence>
<accession>A0A183MUP5</accession>
<reference evidence="2 3" key="1">
    <citation type="submission" date="2018-11" db="EMBL/GenBank/DDBJ databases">
        <authorList>
            <consortium name="Pathogen Informatics"/>
        </authorList>
    </citation>
    <scope>NUCLEOTIDE SEQUENCE [LARGE SCALE GENOMIC DNA]</scope>
    <source>
        <strain evidence="2 3">Zambia</strain>
    </source>
</reference>
<feature type="region of interest" description="Disordered" evidence="1">
    <location>
        <begin position="174"/>
        <end position="222"/>
    </location>
</feature>
<dbReference type="EMBL" id="UZAI01018075">
    <property type="protein sequence ID" value="VDP32876.1"/>
    <property type="molecule type" value="Genomic_DNA"/>
</dbReference>
<gene>
    <name evidence="2" type="ORF">SMRZ_LOCUS19770</name>
</gene>
<dbReference type="STRING" id="48269.A0A183MUP5"/>
<evidence type="ECO:0000313" key="2">
    <source>
        <dbReference type="EMBL" id="VDP32876.1"/>
    </source>
</evidence>
<evidence type="ECO:0000313" key="3">
    <source>
        <dbReference type="Proteomes" id="UP000277204"/>
    </source>
</evidence>
<feature type="region of interest" description="Disordered" evidence="1">
    <location>
        <begin position="30"/>
        <end position="63"/>
    </location>
</feature>
<feature type="compositionally biased region" description="Polar residues" evidence="1">
    <location>
        <begin position="84"/>
        <end position="98"/>
    </location>
</feature>
<keyword evidence="3" id="KW-1185">Reference proteome</keyword>
<dbReference type="AlphaFoldDB" id="A0A183MUP5"/>
<proteinExistence type="predicted"/>
<protein>
    <submittedName>
        <fullName evidence="2">Uncharacterized protein</fullName>
    </submittedName>
</protein>
<feature type="compositionally biased region" description="Polar residues" evidence="1">
    <location>
        <begin position="185"/>
        <end position="222"/>
    </location>
</feature>
<organism evidence="2 3">
    <name type="scientific">Schistosoma margrebowiei</name>
    <dbReference type="NCBI Taxonomy" id="48269"/>
    <lineage>
        <taxon>Eukaryota</taxon>
        <taxon>Metazoa</taxon>
        <taxon>Spiralia</taxon>
        <taxon>Lophotrochozoa</taxon>
        <taxon>Platyhelminthes</taxon>
        <taxon>Trematoda</taxon>
        <taxon>Digenea</taxon>
        <taxon>Strigeidida</taxon>
        <taxon>Schistosomatoidea</taxon>
        <taxon>Schistosomatidae</taxon>
        <taxon>Schistosoma</taxon>
    </lineage>
</organism>
<name>A0A183MUP5_9TREM</name>
<dbReference type="Proteomes" id="UP000277204">
    <property type="component" value="Unassembled WGS sequence"/>
</dbReference>
<feature type="region of interest" description="Disordered" evidence="1">
    <location>
        <begin position="84"/>
        <end position="109"/>
    </location>
</feature>
<evidence type="ECO:0000256" key="1">
    <source>
        <dbReference type="SAM" id="MobiDB-lite"/>
    </source>
</evidence>
<feature type="region of interest" description="Disordered" evidence="1">
    <location>
        <begin position="127"/>
        <end position="151"/>
    </location>
</feature>